<comment type="subcellular location">
    <subcellularLocation>
        <location evidence="1 11">Endoplasmic reticulum membrane</location>
        <topology evidence="1 11">Multi-pass membrane protein</topology>
    </subcellularLocation>
</comment>
<evidence type="ECO:0000256" key="8">
    <source>
        <dbReference type="ARBA" id="ARBA00022989"/>
    </source>
</evidence>
<proteinExistence type="inferred from homology"/>
<feature type="transmembrane region" description="Helical" evidence="11">
    <location>
        <begin position="567"/>
        <end position="586"/>
    </location>
</feature>
<feature type="transmembrane region" description="Helical" evidence="11">
    <location>
        <begin position="312"/>
        <end position="333"/>
    </location>
</feature>
<evidence type="ECO:0000256" key="4">
    <source>
        <dbReference type="ARBA" id="ARBA00022676"/>
    </source>
</evidence>
<evidence type="ECO:0000256" key="2">
    <source>
        <dbReference type="ARBA" id="ARBA00004687"/>
    </source>
</evidence>
<evidence type="ECO:0000256" key="9">
    <source>
        <dbReference type="ARBA" id="ARBA00023136"/>
    </source>
</evidence>
<keyword evidence="3" id="KW-0337">GPI-anchor biosynthesis</keyword>
<keyword evidence="4 11" id="KW-0328">Glycosyltransferase</keyword>
<organism evidence="13 14">
    <name type="scientific">Fusarium zealandicum</name>
    <dbReference type="NCBI Taxonomy" id="1053134"/>
    <lineage>
        <taxon>Eukaryota</taxon>
        <taxon>Fungi</taxon>
        <taxon>Dikarya</taxon>
        <taxon>Ascomycota</taxon>
        <taxon>Pezizomycotina</taxon>
        <taxon>Sordariomycetes</taxon>
        <taxon>Hypocreomycetidae</taxon>
        <taxon>Hypocreales</taxon>
        <taxon>Nectriaceae</taxon>
        <taxon>Fusarium</taxon>
        <taxon>Fusarium staphyleae species complex</taxon>
    </lineage>
</organism>
<keyword evidence="14" id="KW-1185">Reference proteome</keyword>
<dbReference type="GO" id="GO:0000026">
    <property type="term" value="F:alpha-1,2-mannosyltransferase activity"/>
    <property type="evidence" value="ECO:0007669"/>
    <property type="project" value="TreeGrafter"/>
</dbReference>
<dbReference type="GO" id="GO:0005789">
    <property type="term" value="C:endoplasmic reticulum membrane"/>
    <property type="evidence" value="ECO:0007669"/>
    <property type="project" value="UniProtKB-SubCell"/>
</dbReference>
<keyword evidence="6 11" id="KW-0812">Transmembrane</keyword>
<dbReference type="GO" id="GO:0006506">
    <property type="term" value="P:GPI anchor biosynthetic process"/>
    <property type="evidence" value="ECO:0007669"/>
    <property type="project" value="UniProtKB-KW"/>
</dbReference>
<dbReference type="EC" id="2.4.1.-" evidence="11"/>
<feature type="region of interest" description="Disordered" evidence="12">
    <location>
        <begin position="88"/>
        <end position="128"/>
    </location>
</feature>
<dbReference type="PANTHER" id="PTHR22760">
    <property type="entry name" value="GLYCOSYLTRANSFERASE"/>
    <property type="match status" value="1"/>
</dbReference>
<comment type="similarity">
    <text evidence="10">Belongs to the glycosyltransferase 22 family. PIGZ subfamily.</text>
</comment>
<protein>
    <recommendedName>
        <fullName evidence="11">Mannosyltransferase</fullName>
        <ecNumber evidence="11">2.4.1.-</ecNumber>
    </recommendedName>
</protein>
<evidence type="ECO:0000256" key="5">
    <source>
        <dbReference type="ARBA" id="ARBA00022679"/>
    </source>
</evidence>
<sequence>MHGRAPMAGHGAAATEPTRAIQRHGRANWHPRLEVEAVGSSRTLWASSSGRPPIPSLVPPTPGDGVLSHWTRCLPPVSAVRQPFGSSILGPGTAPGSGCVQNLQLPTEPSAGLHPRPPPSKPSQLRSRHNLEIADKRALPTYPWRATIRRLPSELDLCSISADFYPSDSPADPNDCDHCYGGLDRELGGLRSFAVVLDIAAADARCLCTSDLGPCLLCQLLPAKTNYVEAHISYFGSHQAVVCAITQLSSPRRELPRPRGHCRYPVRHTWEFTSENPVRSVFPLWPVYGLPMLLLRWLWIGNGQDGEITPIVVFWTLRVLMFLISFVLEDWALHELIQSPKHRRVAVLLVASSYVTWTYQTHTFSNSVETLVVAWSLVLIQRLADPRQRSCVLSASLLGMVGVFGVFNRITFPAFLFIPGLRLLPVFWKRSGVHLALRVEVFNANKSQALVFCVHALDCGFTWADLIHKPVITPLNNLKYNSATENLAQHGLHPWYQHIAGNLPLLLGPAAALLIFKPACSIRLYSAISGLVVLSVFQHQEARFLLPTVPLLLSSIRMPRNQTISRIWTAAWIIFNLFLGLLMGIYHQGGVIPGQVFLSQQPDATQAIWWKTYTPPIWLLNGKNEVLTTRDVMGLKGDLLLEQLSQLATCDTPADRRNQEYLKEKNGTYLIAPASATWLDPYLPNKGLEGLRFREVWRYRQHLNLDDLDFGDDGVWDTLARVVGRRGLVAWRVTKSCPN</sequence>
<keyword evidence="9 11" id="KW-0472">Membrane</keyword>
<keyword evidence="8 11" id="KW-1133">Transmembrane helix</keyword>
<comment type="caution">
    <text evidence="11">Lacks conserved residue(s) required for the propagation of feature annotation.</text>
</comment>
<dbReference type="InterPro" id="IPR005599">
    <property type="entry name" value="GPI_mannosylTrfase"/>
</dbReference>
<comment type="caution">
    <text evidence="13">The sequence shown here is derived from an EMBL/GenBank/DDBJ whole genome shotgun (WGS) entry which is preliminary data.</text>
</comment>
<evidence type="ECO:0000256" key="11">
    <source>
        <dbReference type="RuleBase" id="RU363075"/>
    </source>
</evidence>
<evidence type="ECO:0000256" key="3">
    <source>
        <dbReference type="ARBA" id="ARBA00022502"/>
    </source>
</evidence>
<feature type="transmembrane region" description="Helical" evidence="11">
    <location>
        <begin position="396"/>
        <end position="418"/>
    </location>
</feature>
<evidence type="ECO:0000256" key="12">
    <source>
        <dbReference type="SAM" id="MobiDB-lite"/>
    </source>
</evidence>
<gene>
    <name evidence="13" type="ORF">FZEAL_6002</name>
</gene>
<dbReference type="AlphaFoldDB" id="A0A8H4XKA4"/>
<evidence type="ECO:0000256" key="1">
    <source>
        <dbReference type="ARBA" id="ARBA00004477"/>
    </source>
</evidence>
<accession>A0A8H4XKA4</accession>
<comment type="pathway">
    <text evidence="2">Glycolipid biosynthesis; glycosylphosphatidylinositol-anchor biosynthesis.</text>
</comment>
<dbReference type="PANTHER" id="PTHR22760:SF3">
    <property type="entry name" value="GPI MANNOSYLTRANSFERASE 4"/>
    <property type="match status" value="1"/>
</dbReference>
<feature type="transmembrane region" description="Helical" evidence="11">
    <location>
        <begin position="495"/>
        <end position="516"/>
    </location>
</feature>
<name>A0A8H4XKA4_9HYPO</name>
<dbReference type="Pfam" id="PF03901">
    <property type="entry name" value="Glyco_transf_22"/>
    <property type="match status" value="1"/>
</dbReference>
<evidence type="ECO:0000256" key="7">
    <source>
        <dbReference type="ARBA" id="ARBA00022824"/>
    </source>
</evidence>
<dbReference type="EMBL" id="JABEYC010000434">
    <property type="protein sequence ID" value="KAF4977483.1"/>
    <property type="molecule type" value="Genomic_DNA"/>
</dbReference>
<dbReference type="Proteomes" id="UP000635477">
    <property type="component" value="Unassembled WGS sequence"/>
</dbReference>
<keyword evidence="5" id="KW-0808">Transferase</keyword>
<evidence type="ECO:0000256" key="6">
    <source>
        <dbReference type="ARBA" id="ARBA00022692"/>
    </source>
</evidence>
<evidence type="ECO:0000313" key="13">
    <source>
        <dbReference type="EMBL" id="KAF4977483.1"/>
    </source>
</evidence>
<keyword evidence="7 11" id="KW-0256">Endoplasmic reticulum</keyword>
<reference evidence="13" key="1">
    <citation type="journal article" date="2020" name="BMC Genomics">
        <title>Correction to: Identification and distribution of gene clusters required for synthesis of sphingolipid metabolism inhibitors in diverse species of the filamentous fungus Fusarium.</title>
        <authorList>
            <person name="Kim H.S."/>
            <person name="Lohmar J.M."/>
            <person name="Busman M."/>
            <person name="Brown D.W."/>
            <person name="Naumann T.A."/>
            <person name="Divon H.H."/>
            <person name="Lysoe E."/>
            <person name="Uhlig S."/>
            <person name="Proctor R.H."/>
        </authorList>
    </citation>
    <scope>NUCLEOTIDE SEQUENCE</scope>
    <source>
        <strain evidence="13">NRRL 22465</strain>
    </source>
</reference>
<dbReference type="OrthoDB" id="10066429at2759"/>
<evidence type="ECO:0000313" key="14">
    <source>
        <dbReference type="Proteomes" id="UP000635477"/>
    </source>
</evidence>
<reference evidence="13" key="2">
    <citation type="submission" date="2020-05" db="EMBL/GenBank/DDBJ databases">
        <authorList>
            <person name="Kim H.-S."/>
            <person name="Proctor R.H."/>
            <person name="Brown D.W."/>
        </authorList>
    </citation>
    <scope>NUCLEOTIDE SEQUENCE</scope>
    <source>
        <strain evidence="13">NRRL 22465</strain>
    </source>
</reference>
<evidence type="ECO:0000256" key="10">
    <source>
        <dbReference type="ARBA" id="ARBA00038466"/>
    </source>
</evidence>